<evidence type="ECO:0000313" key="1">
    <source>
        <dbReference type="EMBL" id="PMB25895.1"/>
    </source>
</evidence>
<sequence>MSKSIMQSNFMVDLSNEQQETVSGGISLQDLVSSTFSEETLLFATRSSSNRNGSEVTQVIGASDIFTSAGQALNLNI</sequence>
<dbReference type="NCBIfam" id="NF038167">
    <property type="entry name" value="cyan_ocin_like"/>
    <property type="match status" value="1"/>
</dbReference>
<accession>A0A2N6LLM5</accession>
<dbReference type="EMBL" id="NMQE01000123">
    <property type="protein sequence ID" value="PMB25895.1"/>
    <property type="molecule type" value="Genomic_DNA"/>
</dbReference>
<comment type="caution">
    <text evidence="1">The sequence shown here is derived from an EMBL/GenBank/DDBJ whole genome shotgun (WGS) entry which is preliminary data.</text>
</comment>
<name>A0A2N6LLM5_9CYAN</name>
<evidence type="ECO:0000313" key="2">
    <source>
        <dbReference type="Proteomes" id="UP000235081"/>
    </source>
</evidence>
<dbReference type="AlphaFoldDB" id="A0A2N6LLM5"/>
<protein>
    <recommendedName>
        <fullName evidence="3">Bacteriocin</fullName>
    </recommendedName>
</protein>
<organism evidence="1 2">
    <name type="scientific">Fischerella thermalis CCMEE 5318</name>
    <dbReference type="NCBI Taxonomy" id="2019666"/>
    <lineage>
        <taxon>Bacteria</taxon>
        <taxon>Bacillati</taxon>
        <taxon>Cyanobacteriota</taxon>
        <taxon>Cyanophyceae</taxon>
        <taxon>Nostocales</taxon>
        <taxon>Hapalosiphonaceae</taxon>
        <taxon>Fischerella</taxon>
    </lineage>
</organism>
<proteinExistence type="predicted"/>
<gene>
    <name evidence="1" type="ORF">CEN46_04755</name>
</gene>
<dbReference type="InterPro" id="IPR049891">
    <property type="entry name" value="CTB"/>
</dbReference>
<dbReference type="RefSeq" id="WP_102180649.1">
    <property type="nucleotide sequence ID" value="NZ_NMQE01000123.1"/>
</dbReference>
<evidence type="ECO:0008006" key="3">
    <source>
        <dbReference type="Google" id="ProtNLM"/>
    </source>
</evidence>
<reference evidence="1 2" key="1">
    <citation type="submission" date="2017-07" db="EMBL/GenBank/DDBJ databases">
        <title>Genomes of Fischerella (Mastigocladus) sp. strains.</title>
        <authorList>
            <person name="Miller S.R."/>
        </authorList>
    </citation>
    <scope>NUCLEOTIDE SEQUENCE [LARGE SCALE GENOMIC DNA]</scope>
    <source>
        <strain evidence="1 2">CCMEE 5318</strain>
    </source>
</reference>
<dbReference type="Proteomes" id="UP000235081">
    <property type="component" value="Unassembled WGS sequence"/>
</dbReference>